<accession>A0A1B7P519</accession>
<dbReference type="EMBL" id="LGUA01000104">
    <property type="protein sequence ID" value="OAX84110.1"/>
    <property type="molecule type" value="Genomic_DNA"/>
</dbReference>
<dbReference type="Proteomes" id="UP000091918">
    <property type="component" value="Unassembled WGS sequence"/>
</dbReference>
<comment type="caution">
    <text evidence="1">The sequence shown here is derived from an EMBL/GenBank/DDBJ whole genome shotgun (WGS) entry which is preliminary data.</text>
</comment>
<evidence type="ECO:0000313" key="2">
    <source>
        <dbReference type="Proteomes" id="UP000091918"/>
    </source>
</evidence>
<name>A0A1B7P519_9EURO</name>
<dbReference type="OrthoDB" id="4178619at2759"/>
<protein>
    <submittedName>
        <fullName evidence="1">Uncharacterized protein</fullName>
    </submittedName>
</protein>
<organism evidence="1 2">
    <name type="scientific">Emergomyces africanus</name>
    <dbReference type="NCBI Taxonomy" id="1955775"/>
    <lineage>
        <taxon>Eukaryota</taxon>
        <taxon>Fungi</taxon>
        <taxon>Dikarya</taxon>
        <taxon>Ascomycota</taxon>
        <taxon>Pezizomycotina</taxon>
        <taxon>Eurotiomycetes</taxon>
        <taxon>Eurotiomycetidae</taxon>
        <taxon>Onygenales</taxon>
        <taxon>Ajellomycetaceae</taxon>
        <taxon>Emergomyces</taxon>
    </lineage>
</organism>
<keyword evidence="2" id="KW-1185">Reference proteome</keyword>
<gene>
    <name evidence="1" type="ORF">ACJ72_01522</name>
</gene>
<evidence type="ECO:0000313" key="1">
    <source>
        <dbReference type="EMBL" id="OAX84110.1"/>
    </source>
</evidence>
<dbReference type="AlphaFoldDB" id="A0A1B7P519"/>
<proteinExistence type="predicted"/>
<sequence>MSPDTVSIDAPKAPETGSVFLRNSGGQCIVM</sequence>
<reference evidence="1 2" key="1">
    <citation type="submission" date="2015-07" db="EMBL/GenBank/DDBJ databases">
        <title>Emmonsia species relationships and genome sequence.</title>
        <authorList>
            <person name="Cuomo C.A."/>
            <person name="Schwartz I.S."/>
            <person name="Kenyon C."/>
            <person name="de Hoog G.S."/>
            <person name="Govender N.P."/>
            <person name="Botha A."/>
            <person name="Moreno L."/>
            <person name="de Vries M."/>
            <person name="Munoz J.F."/>
            <person name="Stielow J.B."/>
        </authorList>
    </citation>
    <scope>NUCLEOTIDE SEQUENCE [LARGE SCALE GENOMIC DNA]</scope>
    <source>
        <strain evidence="1 2">CBS 136260</strain>
    </source>
</reference>